<proteinExistence type="predicted"/>
<keyword evidence="1" id="KW-0853">WD repeat</keyword>
<sequence>MNMKPEEGHLTPIHPSLMSSMERGVEPPNLGKKKGKFGSKRGGSAAIPDYVHVPENVFTFSEKPYCSFHGHLDEVLDLSWSRSQGSPYLTSRFCRVELDPTPTSKMVSEPPPRSAGRPAIRFLIGSSTIYIRTSSPIALGQLLSSSMDKT</sequence>
<dbReference type="PANTHER" id="PTHR14221:SF41">
    <property type="entry name" value="TRANSDUCIN_WD40 REPEAT-LIKE SUPERFAMILY PROTEIN"/>
    <property type="match status" value="1"/>
</dbReference>
<dbReference type="InterPro" id="IPR040324">
    <property type="entry name" value="WDR44/Dgr2"/>
</dbReference>
<dbReference type="Proteomes" id="UP000265520">
    <property type="component" value="Unassembled WGS sequence"/>
</dbReference>
<comment type="caution">
    <text evidence="4">The sequence shown here is derived from an EMBL/GenBank/DDBJ whole genome shotgun (WGS) entry which is preliminary data.</text>
</comment>
<dbReference type="AlphaFoldDB" id="A0A392NH93"/>
<evidence type="ECO:0000256" key="3">
    <source>
        <dbReference type="SAM" id="MobiDB-lite"/>
    </source>
</evidence>
<evidence type="ECO:0000313" key="4">
    <source>
        <dbReference type="EMBL" id="MCH99142.1"/>
    </source>
</evidence>
<evidence type="ECO:0000256" key="1">
    <source>
        <dbReference type="ARBA" id="ARBA00022574"/>
    </source>
</evidence>
<reference evidence="4 5" key="1">
    <citation type="journal article" date="2018" name="Front. Plant Sci.">
        <title>Red Clover (Trifolium pratense) and Zigzag Clover (T. medium) - A Picture of Genomic Similarities and Differences.</title>
        <authorList>
            <person name="Dluhosova J."/>
            <person name="Istvanek J."/>
            <person name="Nedelnik J."/>
            <person name="Repkova J."/>
        </authorList>
    </citation>
    <scope>NUCLEOTIDE SEQUENCE [LARGE SCALE GENOMIC DNA]</scope>
    <source>
        <strain evidence="5">cv. 10/8</strain>
        <tissue evidence="4">Leaf</tissue>
    </source>
</reference>
<gene>
    <name evidence="4" type="ORF">A2U01_0020153</name>
</gene>
<feature type="non-terminal residue" evidence="4">
    <location>
        <position position="150"/>
    </location>
</feature>
<name>A0A392NH93_9FABA</name>
<protein>
    <submittedName>
        <fullName evidence="4">WD repeat-containing protein 44-like</fullName>
    </submittedName>
</protein>
<evidence type="ECO:0000313" key="5">
    <source>
        <dbReference type="Proteomes" id="UP000265520"/>
    </source>
</evidence>
<keyword evidence="2" id="KW-0677">Repeat</keyword>
<keyword evidence="5" id="KW-1185">Reference proteome</keyword>
<accession>A0A392NH93</accession>
<evidence type="ECO:0000256" key="2">
    <source>
        <dbReference type="ARBA" id="ARBA00022737"/>
    </source>
</evidence>
<feature type="region of interest" description="Disordered" evidence="3">
    <location>
        <begin position="1"/>
        <end position="41"/>
    </location>
</feature>
<dbReference type="EMBL" id="LXQA010039500">
    <property type="protein sequence ID" value="MCH99142.1"/>
    <property type="molecule type" value="Genomic_DNA"/>
</dbReference>
<organism evidence="4 5">
    <name type="scientific">Trifolium medium</name>
    <dbReference type="NCBI Taxonomy" id="97028"/>
    <lineage>
        <taxon>Eukaryota</taxon>
        <taxon>Viridiplantae</taxon>
        <taxon>Streptophyta</taxon>
        <taxon>Embryophyta</taxon>
        <taxon>Tracheophyta</taxon>
        <taxon>Spermatophyta</taxon>
        <taxon>Magnoliopsida</taxon>
        <taxon>eudicotyledons</taxon>
        <taxon>Gunneridae</taxon>
        <taxon>Pentapetalae</taxon>
        <taxon>rosids</taxon>
        <taxon>fabids</taxon>
        <taxon>Fabales</taxon>
        <taxon>Fabaceae</taxon>
        <taxon>Papilionoideae</taxon>
        <taxon>50 kb inversion clade</taxon>
        <taxon>NPAAA clade</taxon>
        <taxon>Hologalegina</taxon>
        <taxon>IRL clade</taxon>
        <taxon>Trifolieae</taxon>
        <taxon>Trifolium</taxon>
    </lineage>
</organism>
<dbReference type="PANTHER" id="PTHR14221">
    <property type="entry name" value="WD REPEAT DOMAIN 44"/>
    <property type="match status" value="1"/>
</dbReference>